<evidence type="ECO:0000256" key="4">
    <source>
        <dbReference type="ARBA" id="ARBA00022832"/>
    </source>
</evidence>
<comment type="pathway">
    <text evidence="2">Lipid metabolism; fatty acid beta-oxidation.</text>
</comment>
<feature type="domain" description="3-hydroxyacyl-CoA dehydrogenase C-terminal" evidence="15">
    <location>
        <begin position="473"/>
        <end position="566"/>
    </location>
</feature>
<feature type="domain" description="3-hydroxyacyl-CoA dehydrogenase NAD binding" evidence="16">
    <location>
        <begin position="292"/>
        <end position="468"/>
    </location>
</feature>
<dbReference type="InterPro" id="IPR001753">
    <property type="entry name" value="Enoyl-CoA_hydra/iso"/>
</dbReference>
<dbReference type="PANTHER" id="PTHR23309:SF51">
    <property type="entry name" value="3-HYDROXYACYL-COA DEHYDROGENASE-RELATED"/>
    <property type="match status" value="1"/>
</dbReference>
<keyword evidence="11" id="KW-0456">Lyase</keyword>
<feature type="domain" description="3-hydroxyacyl-CoA dehydrogenase C-terminal" evidence="15">
    <location>
        <begin position="603"/>
        <end position="687"/>
    </location>
</feature>
<evidence type="ECO:0000313" key="17">
    <source>
        <dbReference type="EMBL" id="AZV76873.1"/>
    </source>
</evidence>
<sequence length="697" mass="74291">MSDVIRYERVGDIAVLTAQNPPVNALGLDVRRGLLSGFERAEAEGAKAVLIYGDGRTYFAGADIREFGKPMQAPSFPDLCSRVEASPLMVVSSLHGTALGGGLEVALSSHYRIAVPSAKMGLPEVHLGILPGAGGTQRLPRVAGVEIALDMITTGRPICAAKALEAGIIDRVAEGEPRDIGLAYTQELLDAGAPRRPVCDLPAPQSVDFDSRYDELLKKSRGQLSPATALRAVQAACEADSFDAGLRRERELFMELMNSDQRLGLVHAFFSERAVSKLPELKGVAPRALAEIGVIGGGTMGAGIATAALLSGLNVTLLEMTDTAADAARGRIEGNLQGALKRGKISAEQFTVLTTQSLSLAVDYSALAQADLVIEAVFEDMAVKKTVFTQLDAVCKPGAILASNTSYLDVDDIAACTTRPEDVIGLHFFSPAHVMKLLEVVVADKTAIDVVATGFALGKMLGKITVRAGVCDGFIGNRILATYRACADHMILDGASPYQIDAALTDFGFAMGPFAVADLAGLDIGWASRKRLAPTRDPRARVPSFPDKLCEDGHFGQKTGKGYYIYEAGKRGGTANPDVPGLIDANRAELGLTPRAFTDAEIIRRYMCAMVNEAAKVVGEGIARRPLDVDMTLLFGYGFPRYRGGPLKWADIQGLDGILADIKSYAEEDDFFWQPAPLLQQLVAEGRSFEDLNKANS</sequence>
<comment type="similarity">
    <text evidence="3">In the N-terminal section; belongs to the enoyl-CoA hydratase/isomerase family.</text>
</comment>
<dbReference type="SUPFAM" id="SSF51735">
    <property type="entry name" value="NAD(P)-binding Rossmann-fold domains"/>
    <property type="match status" value="1"/>
</dbReference>
<reference evidence="17 18" key="1">
    <citation type="submission" date="2018-10" db="EMBL/GenBank/DDBJ databases">
        <title>Parasedimentitalea marina sp. nov., a psychrophilic bacterium isolated from deep seawater of the New Britain Trench.</title>
        <authorList>
            <person name="Cao J."/>
        </authorList>
    </citation>
    <scope>NUCLEOTIDE SEQUENCE [LARGE SCALE GENOMIC DNA]</scope>
    <source>
        <strain evidence="17 18">W43</strain>
    </source>
</reference>
<evidence type="ECO:0000256" key="6">
    <source>
        <dbReference type="ARBA" id="ARBA00023002"/>
    </source>
</evidence>
<evidence type="ECO:0000256" key="5">
    <source>
        <dbReference type="ARBA" id="ARBA00022963"/>
    </source>
</evidence>
<keyword evidence="9" id="KW-0576">Peroxisome</keyword>
<dbReference type="FunFam" id="3.40.50.720:FF:000009">
    <property type="entry name" value="Fatty oxidation complex, alpha subunit"/>
    <property type="match status" value="1"/>
</dbReference>
<dbReference type="CDD" id="cd06558">
    <property type="entry name" value="crotonase-like"/>
    <property type="match status" value="1"/>
</dbReference>
<dbReference type="SUPFAM" id="SSF48179">
    <property type="entry name" value="6-phosphogluconate dehydrogenase C-terminal domain-like"/>
    <property type="match status" value="2"/>
</dbReference>
<evidence type="ECO:0000256" key="12">
    <source>
        <dbReference type="ARBA" id="ARBA00023268"/>
    </source>
</evidence>
<gene>
    <name evidence="17" type="ORF">EBB79_02480</name>
</gene>
<evidence type="ECO:0000256" key="7">
    <source>
        <dbReference type="ARBA" id="ARBA00023027"/>
    </source>
</evidence>
<dbReference type="GO" id="GO:0006635">
    <property type="term" value="P:fatty acid beta-oxidation"/>
    <property type="evidence" value="ECO:0007669"/>
    <property type="project" value="UniProtKB-UniPathway"/>
</dbReference>
<dbReference type="RefSeq" id="WP_127747336.1">
    <property type="nucleotide sequence ID" value="NZ_CP033219.1"/>
</dbReference>
<dbReference type="Proteomes" id="UP000283063">
    <property type="component" value="Chromosome"/>
</dbReference>
<dbReference type="Gene3D" id="3.90.226.10">
    <property type="entry name" value="2-enoyl-CoA Hydratase, Chain A, domain 1"/>
    <property type="match status" value="1"/>
</dbReference>
<dbReference type="PANTHER" id="PTHR23309">
    <property type="entry name" value="3-HYDROXYACYL-COA DEHYROGENASE"/>
    <property type="match status" value="1"/>
</dbReference>
<dbReference type="InterPro" id="IPR018376">
    <property type="entry name" value="Enoyl-CoA_hyd/isom_CS"/>
</dbReference>
<dbReference type="InterPro" id="IPR029045">
    <property type="entry name" value="ClpP/crotonase-like_dom_sf"/>
</dbReference>
<keyword evidence="18" id="KW-1185">Reference proteome</keyword>
<proteinExistence type="inferred from homology"/>
<dbReference type="InterPro" id="IPR008927">
    <property type="entry name" value="6-PGluconate_DH-like_C_sf"/>
</dbReference>
<dbReference type="EMBL" id="CP033219">
    <property type="protein sequence ID" value="AZV76873.1"/>
    <property type="molecule type" value="Genomic_DNA"/>
</dbReference>
<keyword evidence="7" id="KW-0520">NAD</keyword>
<dbReference type="Pfam" id="PF02737">
    <property type="entry name" value="3HCDH_N"/>
    <property type="match status" value="1"/>
</dbReference>
<evidence type="ECO:0000256" key="11">
    <source>
        <dbReference type="ARBA" id="ARBA00023239"/>
    </source>
</evidence>
<keyword evidence="10" id="KW-0413">Isomerase</keyword>
<comment type="catalytic activity">
    <reaction evidence="13">
        <text>a (3S)-3-hydroxyacyl-CoA + NAD(+) = a 3-oxoacyl-CoA + NADH + H(+)</text>
        <dbReference type="Rhea" id="RHEA:22432"/>
        <dbReference type="ChEBI" id="CHEBI:15378"/>
        <dbReference type="ChEBI" id="CHEBI:57318"/>
        <dbReference type="ChEBI" id="CHEBI:57540"/>
        <dbReference type="ChEBI" id="CHEBI:57945"/>
        <dbReference type="ChEBI" id="CHEBI:90726"/>
        <dbReference type="EC" id="1.1.1.35"/>
    </reaction>
</comment>
<organism evidence="17 18">
    <name type="scientific">Parasedimentitalea marina</name>
    <dbReference type="NCBI Taxonomy" id="2483033"/>
    <lineage>
        <taxon>Bacteria</taxon>
        <taxon>Pseudomonadati</taxon>
        <taxon>Pseudomonadota</taxon>
        <taxon>Alphaproteobacteria</taxon>
        <taxon>Rhodobacterales</taxon>
        <taxon>Paracoccaceae</taxon>
        <taxon>Parasedimentitalea</taxon>
    </lineage>
</organism>
<evidence type="ECO:0000256" key="13">
    <source>
        <dbReference type="ARBA" id="ARBA00049556"/>
    </source>
</evidence>
<dbReference type="GO" id="GO:0004300">
    <property type="term" value="F:enoyl-CoA hydratase activity"/>
    <property type="evidence" value="ECO:0007669"/>
    <property type="project" value="UniProtKB-ARBA"/>
</dbReference>
<evidence type="ECO:0000256" key="2">
    <source>
        <dbReference type="ARBA" id="ARBA00005005"/>
    </source>
</evidence>
<dbReference type="InterPro" id="IPR006176">
    <property type="entry name" value="3-OHacyl-CoA_DH_NAD-bd"/>
</dbReference>
<evidence type="ECO:0000259" key="15">
    <source>
        <dbReference type="Pfam" id="PF00725"/>
    </source>
</evidence>
<keyword evidence="12" id="KW-0511">Multifunctional enzyme</keyword>
<dbReference type="PROSITE" id="PS00166">
    <property type="entry name" value="ENOYL_COA_HYDRATASE"/>
    <property type="match status" value="1"/>
</dbReference>
<dbReference type="KEGG" id="sedi:EBB79_02480"/>
<evidence type="ECO:0000256" key="10">
    <source>
        <dbReference type="ARBA" id="ARBA00023235"/>
    </source>
</evidence>
<evidence type="ECO:0000256" key="14">
    <source>
        <dbReference type="RuleBase" id="RU003707"/>
    </source>
</evidence>
<dbReference type="FunFam" id="1.10.1040.50:FF:000006">
    <property type="entry name" value="Peroxisomal bifunctional enzyme"/>
    <property type="match status" value="1"/>
</dbReference>
<dbReference type="Gene3D" id="1.10.1040.50">
    <property type="match status" value="1"/>
</dbReference>
<dbReference type="Pfam" id="PF00378">
    <property type="entry name" value="ECH_1"/>
    <property type="match status" value="1"/>
</dbReference>
<keyword evidence="6" id="KW-0560">Oxidoreductase</keyword>
<dbReference type="UniPathway" id="UPA00659"/>
<dbReference type="Pfam" id="PF00725">
    <property type="entry name" value="3HCDH"/>
    <property type="match status" value="2"/>
</dbReference>
<evidence type="ECO:0000256" key="8">
    <source>
        <dbReference type="ARBA" id="ARBA00023098"/>
    </source>
</evidence>
<dbReference type="AlphaFoldDB" id="A0A3T0MYN1"/>
<evidence type="ECO:0000256" key="3">
    <source>
        <dbReference type="ARBA" id="ARBA00008750"/>
    </source>
</evidence>
<evidence type="ECO:0000313" key="18">
    <source>
        <dbReference type="Proteomes" id="UP000283063"/>
    </source>
</evidence>
<keyword evidence="4" id="KW-0276">Fatty acid metabolism</keyword>
<keyword evidence="5" id="KW-0442">Lipid degradation</keyword>
<dbReference type="InterPro" id="IPR006108">
    <property type="entry name" value="3HC_DH_C"/>
</dbReference>
<dbReference type="GO" id="GO:0070403">
    <property type="term" value="F:NAD+ binding"/>
    <property type="evidence" value="ECO:0007669"/>
    <property type="project" value="InterPro"/>
</dbReference>
<evidence type="ECO:0000259" key="16">
    <source>
        <dbReference type="Pfam" id="PF02737"/>
    </source>
</evidence>
<dbReference type="GO" id="GO:0016853">
    <property type="term" value="F:isomerase activity"/>
    <property type="evidence" value="ECO:0007669"/>
    <property type="project" value="UniProtKB-KW"/>
</dbReference>
<comment type="similarity">
    <text evidence="14">Belongs to the enoyl-CoA hydratase/isomerase family.</text>
</comment>
<protein>
    <submittedName>
        <fullName evidence="17">3-hydroxyacyl-CoA dehydrogenase</fullName>
    </submittedName>
</protein>
<dbReference type="GO" id="GO:0003857">
    <property type="term" value="F:(3S)-3-hydroxyacyl-CoA dehydrogenase (NAD+) activity"/>
    <property type="evidence" value="ECO:0007669"/>
    <property type="project" value="UniProtKB-EC"/>
</dbReference>
<dbReference type="Gene3D" id="3.40.50.720">
    <property type="entry name" value="NAD(P)-binding Rossmann-like Domain"/>
    <property type="match status" value="1"/>
</dbReference>
<evidence type="ECO:0000256" key="9">
    <source>
        <dbReference type="ARBA" id="ARBA00023140"/>
    </source>
</evidence>
<name>A0A3T0MYN1_9RHOB</name>
<dbReference type="SUPFAM" id="SSF52096">
    <property type="entry name" value="ClpP/crotonase"/>
    <property type="match status" value="1"/>
</dbReference>
<dbReference type="InterPro" id="IPR036291">
    <property type="entry name" value="NAD(P)-bd_dom_sf"/>
</dbReference>
<dbReference type="OrthoDB" id="9771883at2"/>
<accession>A0A3T0MYN1</accession>
<comment type="subcellular location">
    <subcellularLocation>
        <location evidence="1">Peroxisome</location>
    </subcellularLocation>
</comment>
<evidence type="ECO:0000256" key="1">
    <source>
        <dbReference type="ARBA" id="ARBA00004275"/>
    </source>
</evidence>
<keyword evidence="8" id="KW-0443">Lipid metabolism</keyword>